<dbReference type="Pfam" id="PF01895">
    <property type="entry name" value="PhoU"/>
    <property type="match status" value="2"/>
</dbReference>
<dbReference type="GO" id="GO:0030643">
    <property type="term" value="P:intracellular phosphate ion homeostasis"/>
    <property type="evidence" value="ECO:0007669"/>
    <property type="project" value="InterPro"/>
</dbReference>
<feature type="domain" description="PhoU" evidence="1">
    <location>
        <begin position="15"/>
        <end position="98"/>
    </location>
</feature>
<dbReference type="SUPFAM" id="SSF109755">
    <property type="entry name" value="PhoU-like"/>
    <property type="match status" value="1"/>
</dbReference>
<protein>
    <recommendedName>
        <fullName evidence="1">PhoU domain-containing protein</fullName>
    </recommendedName>
</protein>
<dbReference type="PANTHER" id="PTHR42930:SF3">
    <property type="entry name" value="PHOSPHATE-SPECIFIC TRANSPORT SYSTEM ACCESSORY PROTEIN PHOU"/>
    <property type="match status" value="1"/>
</dbReference>
<proteinExistence type="predicted"/>
<organism evidence="2">
    <name type="scientific">Geoglobus ahangari</name>
    <dbReference type="NCBI Taxonomy" id="113653"/>
    <lineage>
        <taxon>Archaea</taxon>
        <taxon>Methanobacteriati</taxon>
        <taxon>Methanobacteriota</taxon>
        <taxon>Archaeoglobi</taxon>
        <taxon>Archaeoglobales</taxon>
        <taxon>Archaeoglobaceae</taxon>
        <taxon>Geoglobus</taxon>
    </lineage>
</organism>
<accession>A0A7C3UJX4</accession>
<dbReference type="Gene3D" id="1.20.58.220">
    <property type="entry name" value="Phosphate transport system protein phou homolog 2, domain 2"/>
    <property type="match status" value="1"/>
</dbReference>
<dbReference type="InterPro" id="IPR028366">
    <property type="entry name" value="PhoU"/>
</dbReference>
<dbReference type="EMBL" id="DTPI01000023">
    <property type="protein sequence ID" value="HGE66192.1"/>
    <property type="molecule type" value="Genomic_DNA"/>
</dbReference>
<dbReference type="AlphaFoldDB" id="A0A7C3UJX4"/>
<dbReference type="GO" id="GO:0045936">
    <property type="term" value="P:negative regulation of phosphate metabolic process"/>
    <property type="evidence" value="ECO:0007669"/>
    <property type="project" value="InterPro"/>
</dbReference>
<dbReference type="InterPro" id="IPR026022">
    <property type="entry name" value="PhoU_dom"/>
</dbReference>
<gene>
    <name evidence="2" type="ORF">ENX77_03575</name>
</gene>
<dbReference type="InterPro" id="IPR038078">
    <property type="entry name" value="PhoU-like_sf"/>
</dbReference>
<reference evidence="2" key="1">
    <citation type="journal article" date="2020" name="mSystems">
        <title>Genome- and Community-Level Interaction Insights into Carbon Utilization and Element Cycling Functions of Hydrothermarchaeota in Hydrothermal Sediment.</title>
        <authorList>
            <person name="Zhou Z."/>
            <person name="Liu Y."/>
            <person name="Xu W."/>
            <person name="Pan J."/>
            <person name="Luo Z.H."/>
            <person name="Li M."/>
        </authorList>
    </citation>
    <scope>NUCLEOTIDE SEQUENCE [LARGE SCALE GENOMIC DNA]</scope>
    <source>
        <strain evidence="2">SpSt-97</strain>
    </source>
</reference>
<evidence type="ECO:0000259" key="1">
    <source>
        <dbReference type="Pfam" id="PF01895"/>
    </source>
</evidence>
<feature type="domain" description="PhoU" evidence="1">
    <location>
        <begin position="117"/>
        <end position="183"/>
    </location>
</feature>
<dbReference type="PANTHER" id="PTHR42930">
    <property type="entry name" value="PHOSPHATE-SPECIFIC TRANSPORT SYSTEM ACCESSORY PROTEIN PHOU"/>
    <property type="match status" value="1"/>
</dbReference>
<sequence length="196" mass="22902">MKYVDAEIANLKKEILKLHEIAKKAVELCFRAIRDKSIVKEISRLEEMSDELEARIHDSCSQFIIRFHPMAKDMRFAVGMMRISSAYERIVDLAQEISLYECNLRDTILSAEKPLLAMFDVVKRGFDHQADLRNEMIALDDAVDEIYIKVLEEIEKDFRCVEEVLAARHIERIGDLLCKIATRLIYIHSGKWTWIK</sequence>
<name>A0A7C3UJX4_9EURY</name>
<evidence type="ECO:0000313" key="2">
    <source>
        <dbReference type="EMBL" id="HGE66192.1"/>
    </source>
</evidence>
<comment type="caution">
    <text evidence="2">The sequence shown here is derived from an EMBL/GenBank/DDBJ whole genome shotgun (WGS) entry which is preliminary data.</text>
</comment>